<dbReference type="EMBL" id="LT670849">
    <property type="protein sequence ID" value="SHN72584.1"/>
    <property type="molecule type" value="Genomic_DNA"/>
</dbReference>
<name>A0A1M7TPA9_9BRAD</name>
<protein>
    <submittedName>
        <fullName evidence="1">Uncharacterized protein</fullName>
    </submittedName>
</protein>
<evidence type="ECO:0000313" key="2">
    <source>
        <dbReference type="Proteomes" id="UP000184096"/>
    </source>
</evidence>
<keyword evidence="2" id="KW-1185">Reference proteome</keyword>
<accession>A0A1M7TPA9</accession>
<sequence>MTSAAHLKFLRRKLQIPFRNFEKESGTGIIVLLVPMTFRSS</sequence>
<gene>
    <name evidence="1" type="ORF">SAMN05444170_2296</name>
</gene>
<proteinExistence type="predicted"/>
<dbReference type="AlphaFoldDB" id="A0A1M7TPA9"/>
<evidence type="ECO:0000313" key="1">
    <source>
        <dbReference type="EMBL" id="SHN72584.1"/>
    </source>
</evidence>
<dbReference type="Proteomes" id="UP000184096">
    <property type="component" value="Chromosome I"/>
</dbReference>
<organism evidence="1 2">
    <name type="scientific">Bradyrhizobium erythrophlei</name>
    <dbReference type="NCBI Taxonomy" id="1437360"/>
    <lineage>
        <taxon>Bacteria</taxon>
        <taxon>Pseudomonadati</taxon>
        <taxon>Pseudomonadota</taxon>
        <taxon>Alphaproteobacteria</taxon>
        <taxon>Hyphomicrobiales</taxon>
        <taxon>Nitrobacteraceae</taxon>
        <taxon>Bradyrhizobium</taxon>
    </lineage>
</organism>
<reference evidence="2" key="1">
    <citation type="submission" date="2016-11" db="EMBL/GenBank/DDBJ databases">
        <authorList>
            <person name="Varghese N."/>
            <person name="Submissions S."/>
        </authorList>
    </citation>
    <scope>NUCLEOTIDE SEQUENCE [LARGE SCALE GENOMIC DNA]</scope>
    <source>
        <strain evidence="2">GAS401</strain>
    </source>
</reference>